<dbReference type="PANTHER" id="PTHR30432">
    <property type="entry name" value="TRANSCRIPTIONAL REGULATOR MODE"/>
    <property type="match status" value="1"/>
</dbReference>
<organism evidence="3 4">
    <name type="scientific">Hyphomonas jannaschiana VP2</name>
    <dbReference type="NCBI Taxonomy" id="1280952"/>
    <lineage>
        <taxon>Bacteria</taxon>
        <taxon>Pseudomonadati</taxon>
        <taxon>Pseudomonadota</taxon>
        <taxon>Alphaproteobacteria</taxon>
        <taxon>Hyphomonadales</taxon>
        <taxon>Hyphomonadaceae</taxon>
        <taxon>Hyphomonas</taxon>
    </lineage>
</organism>
<sequence length="118" mass="12684">MRAKDKPGLSIRINLPGGGRFGPGKAALLDAIAELGSLNKAASQLGMSYPRARKLVEEMNRDFDTPLVLSSQGGTDGGGSRLSETGQKLRDVYRQLCQRSDAHNKALLEQIGQFTKGK</sequence>
<proteinExistence type="predicted"/>
<dbReference type="PATRIC" id="fig|1280952.3.peg.1270"/>
<dbReference type="AlphaFoldDB" id="A0A059FGV8"/>
<dbReference type="RefSeq" id="WP_035579596.1">
    <property type="nucleotide sequence ID" value="NZ_ARYJ01000003.1"/>
</dbReference>
<dbReference type="EMBL" id="ARYJ01000003">
    <property type="protein sequence ID" value="KCZ89859.1"/>
    <property type="molecule type" value="Genomic_DNA"/>
</dbReference>
<dbReference type="GO" id="GO:0003700">
    <property type="term" value="F:DNA-binding transcription factor activity"/>
    <property type="evidence" value="ECO:0007669"/>
    <property type="project" value="InterPro"/>
</dbReference>
<gene>
    <name evidence="3" type="ORF">HJA_06392</name>
</gene>
<dbReference type="InterPro" id="IPR051815">
    <property type="entry name" value="Molybdate_resp_trans_reg"/>
</dbReference>
<dbReference type="InterPro" id="IPR036388">
    <property type="entry name" value="WH-like_DNA-bd_sf"/>
</dbReference>
<feature type="region of interest" description="Disordered" evidence="1">
    <location>
        <begin position="66"/>
        <end position="85"/>
    </location>
</feature>
<evidence type="ECO:0000313" key="3">
    <source>
        <dbReference type="EMBL" id="KCZ89859.1"/>
    </source>
</evidence>
<dbReference type="STRING" id="1280952.HJA_06392"/>
<evidence type="ECO:0000259" key="2">
    <source>
        <dbReference type="Pfam" id="PF00126"/>
    </source>
</evidence>
<dbReference type="eggNOG" id="COG2005">
    <property type="taxonomic scope" value="Bacteria"/>
</dbReference>
<comment type="caution">
    <text evidence="3">The sequence shown here is derived from an EMBL/GenBank/DDBJ whole genome shotgun (WGS) entry which is preliminary data.</text>
</comment>
<dbReference type="Proteomes" id="UP000024816">
    <property type="component" value="Unassembled WGS sequence"/>
</dbReference>
<dbReference type="PANTHER" id="PTHR30432:SF1">
    <property type="entry name" value="DNA-BINDING TRANSCRIPTIONAL DUAL REGULATOR MODE"/>
    <property type="match status" value="1"/>
</dbReference>
<reference evidence="3 4" key="1">
    <citation type="journal article" date="2014" name="Antonie Van Leeuwenhoek">
        <title>Hyphomonas beringensis sp. nov. and Hyphomonas chukchiensis sp. nov., isolated from surface seawater of the Bering Sea and Chukchi Sea.</title>
        <authorList>
            <person name="Li C."/>
            <person name="Lai Q."/>
            <person name="Li G."/>
            <person name="Dong C."/>
            <person name="Wang J."/>
            <person name="Liao Y."/>
            <person name="Shao Z."/>
        </authorList>
    </citation>
    <scope>NUCLEOTIDE SEQUENCE [LARGE SCALE GENOMIC DNA]</scope>
    <source>
        <strain evidence="3 4">VP2</strain>
    </source>
</reference>
<dbReference type="SUPFAM" id="SSF46785">
    <property type="entry name" value="Winged helix' DNA-binding domain"/>
    <property type="match status" value="1"/>
</dbReference>
<keyword evidence="4" id="KW-1185">Reference proteome</keyword>
<dbReference type="OrthoDB" id="9800709at2"/>
<evidence type="ECO:0000313" key="4">
    <source>
        <dbReference type="Proteomes" id="UP000024816"/>
    </source>
</evidence>
<name>A0A059FGV8_9PROT</name>
<dbReference type="InterPro" id="IPR000847">
    <property type="entry name" value="LysR_HTH_N"/>
</dbReference>
<protein>
    <submittedName>
        <fullName evidence="3">Molybdenum-binding transcriptional regulator, ModE family protein</fullName>
    </submittedName>
</protein>
<dbReference type="Gene3D" id="1.10.10.10">
    <property type="entry name" value="Winged helix-like DNA-binding domain superfamily/Winged helix DNA-binding domain"/>
    <property type="match status" value="1"/>
</dbReference>
<evidence type="ECO:0000256" key="1">
    <source>
        <dbReference type="SAM" id="MobiDB-lite"/>
    </source>
</evidence>
<dbReference type="InterPro" id="IPR036390">
    <property type="entry name" value="WH_DNA-bd_sf"/>
</dbReference>
<dbReference type="Pfam" id="PF00126">
    <property type="entry name" value="HTH_1"/>
    <property type="match status" value="1"/>
</dbReference>
<feature type="domain" description="HTH lysR-type" evidence="2">
    <location>
        <begin position="28"/>
        <end position="86"/>
    </location>
</feature>
<accession>A0A059FGV8</accession>